<dbReference type="InParanoid" id="M4BMD2"/>
<reference evidence="2" key="1">
    <citation type="journal article" date="2010" name="Science">
        <title>Signatures of adaptation to obligate biotrophy in the Hyaloperonospora arabidopsidis genome.</title>
        <authorList>
            <person name="Baxter L."/>
            <person name="Tripathy S."/>
            <person name="Ishaque N."/>
            <person name="Boot N."/>
            <person name="Cabral A."/>
            <person name="Kemen E."/>
            <person name="Thines M."/>
            <person name="Ah-Fong A."/>
            <person name="Anderson R."/>
            <person name="Badejoko W."/>
            <person name="Bittner-Eddy P."/>
            <person name="Boore J.L."/>
            <person name="Chibucos M.C."/>
            <person name="Coates M."/>
            <person name="Dehal P."/>
            <person name="Delehaunty K."/>
            <person name="Dong S."/>
            <person name="Downton P."/>
            <person name="Dumas B."/>
            <person name="Fabro G."/>
            <person name="Fronick C."/>
            <person name="Fuerstenberg S.I."/>
            <person name="Fulton L."/>
            <person name="Gaulin E."/>
            <person name="Govers F."/>
            <person name="Hughes L."/>
            <person name="Humphray S."/>
            <person name="Jiang R.H."/>
            <person name="Judelson H."/>
            <person name="Kamoun S."/>
            <person name="Kyung K."/>
            <person name="Meijer H."/>
            <person name="Minx P."/>
            <person name="Morris P."/>
            <person name="Nelson J."/>
            <person name="Phuntumart V."/>
            <person name="Qutob D."/>
            <person name="Rehmany A."/>
            <person name="Rougon-Cardoso A."/>
            <person name="Ryden P."/>
            <person name="Torto-Alalibo T."/>
            <person name="Studholme D."/>
            <person name="Wang Y."/>
            <person name="Win J."/>
            <person name="Wood J."/>
            <person name="Clifton S.W."/>
            <person name="Rogers J."/>
            <person name="Van den Ackerveken G."/>
            <person name="Jones J.D."/>
            <person name="McDowell J.M."/>
            <person name="Beynon J."/>
            <person name="Tyler B.M."/>
        </authorList>
    </citation>
    <scope>NUCLEOTIDE SEQUENCE [LARGE SCALE GENOMIC DNA]</scope>
    <source>
        <strain evidence="2">Emoy2</strain>
    </source>
</reference>
<dbReference type="EMBL" id="JH598412">
    <property type="status" value="NOT_ANNOTATED_CDS"/>
    <property type="molecule type" value="Genomic_DNA"/>
</dbReference>
<dbReference type="VEuPathDB" id="FungiDB:HpaG807569"/>
<sequence>MGRYDDEEYVTFSVVLTAAQDGVPADTMQIKMRKFKGGSPRDFLKWSSDFQSLAKKKGWTDDQKSWHVIAMIEGDLAHEVELLVDQARAETWSFDQFYAAVGLLSVPEDFSEDLGHELWHMTKRRDESVQRFSQRLVPNDLQRERYTQ</sequence>
<proteinExistence type="predicted"/>
<protein>
    <submittedName>
        <fullName evidence="1">Uncharacterized protein</fullName>
    </submittedName>
</protein>
<evidence type="ECO:0000313" key="1">
    <source>
        <dbReference type="EnsemblProtists" id="HpaP807569"/>
    </source>
</evidence>
<dbReference type="Proteomes" id="UP000011713">
    <property type="component" value="Unassembled WGS sequence"/>
</dbReference>
<reference evidence="1" key="2">
    <citation type="submission" date="2015-06" db="UniProtKB">
        <authorList>
            <consortium name="EnsemblProtists"/>
        </authorList>
    </citation>
    <scope>IDENTIFICATION</scope>
    <source>
        <strain evidence="1">Emoy2</strain>
    </source>
</reference>
<dbReference type="EnsemblProtists" id="HpaT807569">
    <property type="protein sequence ID" value="HpaP807569"/>
    <property type="gene ID" value="HpaG807569"/>
</dbReference>
<keyword evidence="2" id="KW-1185">Reference proteome</keyword>
<accession>M4BMD2</accession>
<organism evidence="1 2">
    <name type="scientific">Hyaloperonospora arabidopsidis (strain Emoy2)</name>
    <name type="common">Downy mildew agent</name>
    <name type="synonym">Peronospora arabidopsidis</name>
    <dbReference type="NCBI Taxonomy" id="559515"/>
    <lineage>
        <taxon>Eukaryota</taxon>
        <taxon>Sar</taxon>
        <taxon>Stramenopiles</taxon>
        <taxon>Oomycota</taxon>
        <taxon>Peronosporomycetes</taxon>
        <taxon>Peronosporales</taxon>
        <taxon>Peronosporaceae</taxon>
        <taxon>Hyaloperonospora</taxon>
    </lineage>
</organism>
<dbReference type="HOGENOM" id="CLU_1762294_0_0_1"/>
<name>M4BMD2_HYAAE</name>
<dbReference type="AlphaFoldDB" id="M4BMD2"/>
<evidence type="ECO:0000313" key="2">
    <source>
        <dbReference type="Proteomes" id="UP000011713"/>
    </source>
</evidence>
<dbReference type="eggNOG" id="ENOG502RV6W">
    <property type="taxonomic scope" value="Eukaryota"/>
</dbReference>